<accession>A0ABV8GAV8</accession>
<keyword evidence="2" id="KW-1185">Reference proteome</keyword>
<proteinExistence type="predicted"/>
<evidence type="ECO:0008006" key="3">
    <source>
        <dbReference type="Google" id="ProtNLM"/>
    </source>
</evidence>
<evidence type="ECO:0000313" key="1">
    <source>
        <dbReference type="EMBL" id="MFC4010165.1"/>
    </source>
</evidence>
<evidence type="ECO:0000313" key="2">
    <source>
        <dbReference type="Proteomes" id="UP001595851"/>
    </source>
</evidence>
<dbReference type="Proteomes" id="UP001595851">
    <property type="component" value="Unassembled WGS sequence"/>
</dbReference>
<protein>
    <recommendedName>
        <fullName evidence="3">DUF222 domain-containing protein</fullName>
    </recommendedName>
</protein>
<comment type="caution">
    <text evidence="1">The sequence shown here is derived from an EMBL/GenBank/DDBJ whole genome shotgun (WGS) entry which is preliminary data.</text>
</comment>
<organism evidence="1 2">
    <name type="scientific">Nonomuraea purpurea</name>
    <dbReference type="NCBI Taxonomy" id="1849276"/>
    <lineage>
        <taxon>Bacteria</taxon>
        <taxon>Bacillati</taxon>
        <taxon>Actinomycetota</taxon>
        <taxon>Actinomycetes</taxon>
        <taxon>Streptosporangiales</taxon>
        <taxon>Streptosporangiaceae</taxon>
        <taxon>Nonomuraea</taxon>
    </lineage>
</organism>
<dbReference type="RefSeq" id="WP_379530182.1">
    <property type="nucleotide sequence ID" value="NZ_JBHSBI010000011.1"/>
</dbReference>
<gene>
    <name evidence="1" type="ORF">ACFOY2_23260</name>
</gene>
<name>A0ABV8GAV8_9ACTN</name>
<reference evidence="2" key="1">
    <citation type="journal article" date="2019" name="Int. J. Syst. Evol. Microbiol.">
        <title>The Global Catalogue of Microorganisms (GCM) 10K type strain sequencing project: providing services to taxonomists for standard genome sequencing and annotation.</title>
        <authorList>
            <consortium name="The Broad Institute Genomics Platform"/>
            <consortium name="The Broad Institute Genome Sequencing Center for Infectious Disease"/>
            <person name="Wu L."/>
            <person name="Ma J."/>
        </authorList>
    </citation>
    <scope>NUCLEOTIDE SEQUENCE [LARGE SCALE GENOMIC DNA]</scope>
    <source>
        <strain evidence="2">TBRC 1276</strain>
    </source>
</reference>
<dbReference type="EMBL" id="JBHSBI010000011">
    <property type="protein sequence ID" value="MFC4010165.1"/>
    <property type="molecule type" value="Genomic_DNA"/>
</dbReference>
<sequence length="368" mass="40115">MTRYAIDRAGNTLIAQWSTGSGNSAAIVADLPRHLLLREVMPLAASLTELSQVCWRCYTHPASAADHYGPDSLRSQREREREREALVHVLPAMTTSRGAAKGFTTNVERAAHATGHILRTLDAPELTVDVVTEVGIELAAIEQAELGDLSERAQQAVVLTREDVSPLQLSQADTLLRRQPLGSPELFTQIDPTAAAIAAAHWLHAAVTIAAQRTGTHPAQVVAAADRHDKPHVVTCLTDLMGAITAGGRPRDAVMSLIRHALDVAEGHTRGIDDLRHRITTAEKTIEKARVDHPDLGLTPDTVDISLTPLDPSRPAPDLLENLLNGIQSCWRLYRQHDGGGDTRQDELRETFLTALRQEAATRHDHLL</sequence>